<feature type="coiled-coil region" evidence="6">
    <location>
        <begin position="712"/>
        <end position="781"/>
    </location>
</feature>
<dbReference type="OrthoDB" id="300780at2759"/>
<evidence type="ECO:0000256" key="4">
    <source>
        <dbReference type="ARBA" id="ARBA00023204"/>
    </source>
</evidence>
<dbReference type="InterPro" id="IPR018326">
    <property type="entry name" value="Rad4_beta-hairpin_dom1"/>
</dbReference>
<dbReference type="GO" id="GO:0003697">
    <property type="term" value="F:single-stranded DNA binding"/>
    <property type="evidence" value="ECO:0007669"/>
    <property type="project" value="TreeGrafter"/>
</dbReference>
<evidence type="ECO:0000313" key="12">
    <source>
        <dbReference type="Proteomes" id="UP000799439"/>
    </source>
</evidence>
<dbReference type="Pfam" id="PF10404">
    <property type="entry name" value="BHD_2"/>
    <property type="match status" value="1"/>
</dbReference>
<dbReference type="InterPro" id="IPR018325">
    <property type="entry name" value="Rad4/PNGase_transGLS-fold"/>
</dbReference>
<sequence length="1023" mass="113926">MAAGKSKAQTRAEDRILQITSGASRRSVRREANVPEVYSQLLSEASDPLRLEGPPTKRRRVGGGSRPQPNLNVTIPTSPGDQPGGTASNPQTIIDSDESEESDFEWEETGIGEASAVPTDKGESNLGDISIEVAEDKTTQKKGKRRGVSAADRSLALAAHETHFLFLLFHAHVRNVWCNLKPVESQLRGVLGAKVIKLLHPDRNWVQLRQSDSFLEGMKLAVDIWRKKFKINASGLCKAKWVDDAGDLDEMSSRIQRETECLDRKGFITATTLLRGSQDLGNQLFCALLRAVGVEARLVCSLQPLPLTTTGQVKPLTPRKEKSQKPRIYATFESEQDTTSTDDDMTRSARVVSTTKSPKKPAVADGPRRRLGQPSFGAPLGNYSHKPEPTKKKKVQKLDYPVFWVEALNPAYQLWVPVDPLVTGTVGKAAKLEPPASYELNTMSYVFAFEENRWAKDVTRRYVKAFNAKTRKLRVESTDRGQKWLNKATKPFTSHEVTDRDQIEEGELTKKEAQEGLPNNIQDFKDHPRYALERHLKRNEVIWPKRQIGKINAGKSSSSNLEPVYRRSDVQVVQSADKWYRCGRDIRRQEQPMKHVPARSRRNRSPLDQDGQEAETTALYAYSQTELYMPPPVYLGRIPKNAFGNIDIYTSSMVPAGAAHIKHTLAKKAAQLLSIDFADAVTGFQFKGRHGTAIVQGVIVAVENKEAMDSVLAGFENSLQQEEDDLRSFECLRLWRRFLLGLQIAERIGLTDIYAANDERAEELKQELDEAEDEREEVVGSGGFFPDAGADEVVQPTGHLFPQRTVQRFDGQMETNDPPDEHLRSTRRRRRRLVDDDDDDNVTYNPDIESTDNRSPDETPEELAVEAEHPTITDAELSSMPSHTITPSSELSDIGGGFMPDEKVDYVSTNEDTRGGFVPADEDTQGVFAPTDEDTEGGFVPTDGVSEEVPALGELGGGFMPVDEDPDPEGAPAENDSLELQNQLAMGDQEQEIGESSDEEEQGSLLSHDPEDEDADPDWLEVE</sequence>
<feature type="compositionally biased region" description="Polar residues" evidence="7">
    <location>
        <begin position="67"/>
        <end position="94"/>
    </location>
</feature>
<feature type="domain" description="Rad4 beta-hairpin" evidence="10">
    <location>
        <begin position="638"/>
        <end position="712"/>
    </location>
</feature>
<feature type="domain" description="Rad4 beta-hairpin" evidence="8">
    <location>
        <begin position="513"/>
        <end position="571"/>
    </location>
</feature>
<evidence type="ECO:0000256" key="6">
    <source>
        <dbReference type="SAM" id="Coils"/>
    </source>
</evidence>
<feature type="compositionally biased region" description="Polar residues" evidence="7">
    <location>
        <begin position="879"/>
        <end position="891"/>
    </location>
</feature>
<feature type="region of interest" description="Disordered" evidence="7">
    <location>
        <begin position="807"/>
        <end position="1023"/>
    </location>
</feature>
<reference evidence="11" key="1">
    <citation type="journal article" date="2020" name="Stud. Mycol.">
        <title>101 Dothideomycetes genomes: a test case for predicting lifestyles and emergence of pathogens.</title>
        <authorList>
            <person name="Haridas S."/>
            <person name="Albert R."/>
            <person name="Binder M."/>
            <person name="Bloem J."/>
            <person name="Labutti K."/>
            <person name="Salamov A."/>
            <person name="Andreopoulos B."/>
            <person name="Baker S."/>
            <person name="Barry K."/>
            <person name="Bills G."/>
            <person name="Bluhm B."/>
            <person name="Cannon C."/>
            <person name="Castanera R."/>
            <person name="Culley D."/>
            <person name="Daum C."/>
            <person name="Ezra D."/>
            <person name="Gonzalez J."/>
            <person name="Henrissat B."/>
            <person name="Kuo A."/>
            <person name="Liang C."/>
            <person name="Lipzen A."/>
            <person name="Lutzoni F."/>
            <person name="Magnuson J."/>
            <person name="Mondo S."/>
            <person name="Nolan M."/>
            <person name="Ohm R."/>
            <person name="Pangilinan J."/>
            <person name="Park H.-J."/>
            <person name="Ramirez L."/>
            <person name="Alfaro M."/>
            <person name="Sun H."/>
            <person name="Tritt A."/>
            <person name="Yoshinaga Y."/>
            <person name="Zwiers L.-H."/>
            <person name="Turgeon B."/>
            <person name="Goodwin S."/>
            <person name="Spatafora J."/>
            <person name="Crous P."/>
            <person name="Grigoriev I."/>
        </authorList>
    </citation>
    <scope>NUCLEOTIDE SEQUENCE</scope>
    <source>
        <strain evidence="11">CBS 260.36</strain>
    </source>
</reference>
<dbReference type="InterPro" id="IPR042488">
    <property type="entry name" value="Rad4_BHD3_sf"/>
</dbReference>
<dbReference type="GO" id="GO:0006298">
    <property type="term" value="P:mismatch repair"/>
    <property type="evidence" value="ECO:0007669"/>
    <property type="project" value="TreeGrafter"/>
</dbReference>
<dbReference type="Pfam" id="PF03835">
    <property type="entry name" value="Rad4"/>
    <property type="match status" value="1"/>
</dbReference>
<feature type="region of interest" description="Disordered" evidence="7">
    <location>
        <begin position="586"/>
        <end position="613"/>
    </location>
</feature>
<dbReference type="Gene3D" id="2.20.20.110">
    <property type="entry name" value="Rad4, beta-hairpin domain BHD1"/>
    <property type="match status" value="1"/>
</dbReference>
<evidence type="ECO:0000256" key="7">
    <source>
        <dbReference type="SAM" id="MobiDB-lite"/>
    </source>
</evidence>
<dbReference type="EMBL" id="ML996091">
    <property type="protein sequence ID" value="KAF2149294.1"/>
    <property type="molecule type" value="Genomic_DNA"/>
</dbReference>
<protein>
    <submittedName>
        <fullName evidence="11">Rad4-domain-containing protein</fullName>
    </submittedName>
</protein>
<comment type="subcellular location">
    <subcellularLocation>
        <location evidence="1">Nucleus</location>
    </subcellularLocation>
</comment>
<feature type="compositionally biased region" description="Acidic residues" evidence="7">
    <location>
        <begin position="334"/>
        <end position="343"/>
    </location>
</feature>
<dbReference type="Gene3D" id="3.30.70.2460">
    <property type="entry name" value="Rad4, beta-hairpin domain BHD3"/>
    <property type="match status" value="1"/>
</dbReference>
<feature type="compositionally biased region" description="Acidic residues" evidence="7">
    <location>
        <begin position="1010"/>
        <end position="1023"/>
    </location>
</feature>
<evidence type="ECO:0000259" key="9">
    <source>
        <dbReference type="SMART" id="SM01031"/>
    </source>
</evidence>
<evidence type="ECO:0000259" key="8">
    <source>
        <dbReference type="SMART" id="SM01030"/>
    </source>
</evidence>
<dbReference type="Gene3D" id="3.30.60.290">
    <property type="entry name" value="Rad4, beta-hairpin domain BHD2"/>
    <property type="match status" value="1"/>
</dbReference>
<dbReference type="InterPro" id="IPR004583">
    <property type="entry name" value="DNA_repair_Rad4"/>
</dbReference>
<dbReference type="Pfam" id="PF10403">
    <property type="entry name" value="BHD_1"/>
    <property type="match status" value="1"/>
</dbReference>
<dbReference type="Gene3D" id="3.90.260.10">
    <property type="entry name" value="Transglutaminase-like"/>
    <property type="match status" value="1"/>
</dbReference>
<dbReference type="PANTHER" id="PTHR12135">
    <property type="entry name" value="DNA REPAIR PROTEIN XP-C / RAD4"/>
    <property type="match status" value="1"/>
</dbReference>
<feature type="region of interest" description="Disordered" evidence="7">
    <location>
        <begin position="1"/>
        <end position="129"/>
    </location>
</feature>
<dbReference type="Proteomes" id="UP000799439">
    <property type="component" value="Unassembled WGS sequence"/>
</dbReference>
<keyword evidence="3" id="KW-0227">DNA damage</keyword>
<keyword evidence="5" id="KW-0539">Nucleus</keyword>
<dbReference type="InterPro" id="IPR036985">
    <property type="entry name" value="Transglutaminase-like_sf"/>
</dbReference>
<keyword evidence="6" id="KW-0175">Coiled coil</keyword>
<dbReference type="PANTHER" id="PTHR12135:SF0">
    <property type="entry name" value="DNA REPAIR PROTEIN COMPLEMENTING XP-C CELLS"/>
    <property type="match status" value="1"/>
</dbReference>
<dbReference type="AlphaFoldDB" id="A0A9P4MGT9"/>
<dbReference type="SMART" id="SM01030">
    <property type="entry name" value="BHD_1"/>
    <property type="match status" value="1"/>
</dbReference>
<dbReference type="SMART" id="SM01032">
    <property type="entry name" value="BHD_3"/>
    <property type="match status" value="1"/>
</dbReference>
<dbReference type="SMART" id="SM01031">
    <property type="entry name" value="BHD_2"/>
    <property type="match status" value="1"/>
</dbReference>
<feature type="region of interest" description="Disordered" evidence="7">
    <location>
        <begin position="310"/>
        <end position="392"/>
    </location>
</feature>
<dbReference type="InterPro" id="IPR018327">
    <property type="entry name" value="BHD_2"/>
</dbReference>
<evidence type="ECO:0000256" key="5">
    <source>
        <dbReference type="ARBA" id="ARBA00023242"/>
    </source>
</evidence>
<organism evidence="11 12">
    <name type="scientific">Myriangium duriaei CBS 260.36</name>
    <dbReference type="NCBI Taxonomy" id="1168546"/>
    <lineage>
        <taxon>Eukaryota</taxon>
        <taxon>Fungi</taxon>
        <taxon>Dikarya</taxon>
        <taxon>Ascomycota</taxon>
        <taxon>Pezizomycotina</taxon>
        <taxon>Dothideomycetes</taxon>
        <taxon>Dothideomycetidae</taxon>
        <taxon>Myriangiales</taxon>
        <taxon>Myriangiaceae</taxon>
        <taxon>Myriangium</taxon>
    </lineage>
</organism>
<evidence type="ECO:0000313" key="11">
    <source>
        <dbReference type="EMBL" id="KAF2149294.1"/>
    </source>
</evidence>
<dbReference type="InterPro" id="IPR018328">
    <property type="entry name" value="Rad4_beta-hairpin_dom3"/>
</dbReference>
<feature type="domain" description="Rad4 beta-hairpin" evidence="9">
    <location>
        <begin position="573"/>
        <end position="631"/>
    </location>
</feature>
<dbReference type="GO" id="GO:0006289">
    <property type="term" value="P:nucleotide-excision repair"/>
    <property type="evidence" value="ECO:0007669"/>
    <property type="project" value="InterPro"/>
</dbReference>
<evidence type="ECO:0000256" key="3">
    <source>
        <dbReference type="ARBA" id="ARBA00022763"/>
    </source>
</evidence>
<feature type="compositionally biased region" description="Acidic residues" evidence="7">
    <location>
        <begin position="95"/>
        <end position="110"/>
    </location>
</feature>
<dbReference type="GO" id="GO:0003684">
    <property type="term" value="F:damaged DNA binding"/>
    <property type="evidence" value="ECO:0007669"/>
    <property type="project" value="InterPro"/>
</dbReference>
<dbReference type="GO" id="GO:0005737">
    <property type="term" value="C:cytoplasm"/>
    <property type="evidence" value="ECO:0007669"/>
    <property type="project" value="TreeGrafter"/>
</dbReference>
<comment type="similarity">
    <text evidence="2">Belongs to the XPC family.</text>
</comment>
<dbReference type="SUPFAM" id="SSF54001">
    <property type="entry name" value="Cysteine proteinases"/>
    <property type="match status" value="1"/>
</dbReference>
<name>A0A9P4MGT9_9PEZI</name>
<evidence type="ECO:0000259" key="10">
    <source>
        <dbReference type="SMART" id="SM01032"/>
    </source>
</evidence>
<dbReference type="Pfam" id="PF10405">
    <property type="entry name" value="BHD_3"/>
    <property type="match status" value="1"/>
</dbReference>
<evidence type="ECO:0000256" key="2">
    <source>
        <dbReference type="ARBA" id="ARBA00009525"/>
    </source>
</evidence>
<feature type="compositionally biased region" description="Acidic residues" evidence="7">
    <location>
        <begin position="989"/>
        <end position="1002"/>
    </location>
</feature>
<dbReference type="GO" id="GO:0071942">
    <property type="term" value="C:XPC complex"/>
    <property type="evidence" value="ECO:0007669"/>
    <property type="project" value="TreeGrafter"/>
</dbReference>
<proteinExistence type="inferred from homology"/>
<keyword evidence="4" id="KW-0234">DNA repair</keyword>
<comment type="caution">
    <text evidence="11">The sequence shown here is derived from an EMBL/GenBank/DDBJ whole genome shotgun (WGS) entry which is preliminary data.</text>
</comment>
<dbReference type="InterPro" id="IPR038765">
    <property type="entry name" value="Papain-like_cys_pep_sf"/>
</dbReference>
<evidence type="ECO:0000256" key="1">
    <source>
        <dbReference type="ARBA" id="ARBA00004123"/>
    </source>
</evidence>
<dbReference type="GO" id="GO:0000111">
    <property type="term" value="C:nucleotide-excision repair factor 2 complex"/>
    <property type="evidence" value="ECO:0007669"/>
    <property type="project" value="TreeGrafter"/>
</dbReference>
<gene>
    <name evidence="11" type="ORF">K461DRAFT_296773</name>
</gene>
<accession>A0A9P4MGT9</accession>
<keyword evidence="12" id="KW-1185">Reference proteome</keyword>